<accession>A0A1I1G9F0</accession>
<dbReference type="InterPro" id="IPR025419">
    <property type="entry name" value="DUF4142"/>
</dbReference>
<evidence type="ECO:0000259" key="1">
    <source>
        <dbReference type="Pfam" id="PF13628"/>
    </source>
</evidence>
<dbReference type="EMBL" id="FOLL01000004">
    <property type="protein sequence ID" value="SFC08194.1"/>
    <property type="molecule type" value="Genomic_DNA"/>
</dbReference>
<dbReference type="RefSeq" id="WP_090972354.1">
    <property type="nucleotide sequence ID" value="NZ_FOLL01000004.1"/>
</dbReference>
<dbReference type="Pfam" id="PF13628">
    <property type="entry name" value="DUF4142"/>
    <property type="match status" value="1"/>
</dbReference>
<dbReference type="STRING" id="623281.SAMN05421747_10450"/>
<organism evidence="2 3">
    <name type="scientific">Parapedobacter composti</name>
    <dbReference type="NCBI Taxonomy" id="623281"/>
    <lineage>
        <taxon>Bacteria</taxon>
        <taxon>Pseudomonadati</taxon>
        <taxon>Bacteroidota</taxon>
        <taxon>Sphingobacteriia</taxon>
        <taxon>Sphingobacteriales</taxon>
        <taxon>Sphingobacteriaceae</taxon>
        <taxon>Parapedobacter</taxon>
    </lineage>
</organism>
<protein>
    <submittedName>
        <fullName evidence="2">Putative membrane protein</fullName>
    </submittedName>
</protein>
<name>A0A1I1G9F0_9SPHI</name>
<evidence type="ECO:0000313" key="2">
    <source>
        <dbReference type="EMBL" id="SFC08194.1"/>
    </source>
</evidence>
<proteinExistence type="predicted"/>
<reference evidence="2 3" key="1">
    <citation type="submission" date="2016-10" db="EMBL/GenBank/DDBJ databases">
        <authorList>
            <person name="de Groot N.N."/>
        </authorList>
    </citation>
    <scope>NUCLEOTIDE SEQUENCE [LARGE SCALE GENOMIC DNA]</scope>
    <source>
        <strain evidence="2 3">DSM 22900</strain>
    </source>
</reference>
<feature type="domain" description="DUF4142" evidence="1">
    <location>
        <begin position="32"/>
        <end position="161"/>
    </location>
</feature>
<dbReference type="PANTHER" id="PTHR38593:SF1">
    <property type="entry name" value="BLR2558 PROTEIN"/>
    <property type="match status" value="1"/>
</dbReference>
<dbReference type="AlphaFoldDB" id="A0A1I1G9F0"/>
<dbReference type="PANTHER" id="PTHR38593">
    <property type="entry name" value="BLR2558 PROTEIN"/>
    <property type="match status" value="1"/>
</dbReference>
<dbReference type="Proteomes" id="UP000199577">
    <property type="component" value="Unassembled WGS sequence"/>
</dbReference>
<gene>
    <name evidence="2" type="ORF">SAMN05421747_10450</name>
</gene>
<sequence>MAIRISLIWLWAPCVLLSVARNDGGRETGRLSDGEFVAWAVSASRFEIEAGGLAYAKAADNGMMEYGRLLASDRGAMCAELAILADSGGWDLPDGLMASEQRMLTALGGLEGEAFEREFMHSMARHRDDMVALFEWATGPEGVRDDELRHWAATKLQVMQSCFWQAPARTGSITVASAR</sequence>
<dbReference type="OrthoDB" id="883203at2"/>
<keyword evidence="3" id="KW-1185">Reference proteome</keyword>
<evidence type="ECO:0000313" key="3">
    <source>
        <dbReference type="Proteomes" id="UP000199577"/>
    </source>
</evidence>